<reference evidence="2 3" key="1">
    <citation type="journal article" date="2010" name="Nature">
        <title>Genome sequencing and analysis of the model grass Brachypodium distachyon.</title>
        <authorList>
            <consortium name="International Brachypodium Initiative"/>
        </authorList>
    </citation>
    <scope>NUCLEOTIDE SEQUENCE [LARGE SCALE GENOMIC DNA]</scope>
    <source>
        <strain evidence="2 3">Bd21</strain>
    </source>
</reference>
<evidence type="ECO:0000256" key="1">
    <source>
        <dbReference type="SAM" id="MobiDB-lite"/>
    </source>
</evidence>
<dbReference type="AlphaFoldDB" id="A0A2K2CW77"/>
<dbReference type="InParanoid" id="A0A2K2CW77"/>
<gene>
    <name evidence="2" type="ORF">BRADI_3g09575v3</name>
</gene>
<evidence type="ECO:0000313" key="2">
    <source>
        <dbReference type="EMBL" id="PNT66280.1"/>
    </source>
</evidence>
<dbReference type="Gramene" id="PNT66280">
    <property type="protein sequence ID" value="PNT66280"/>
    <property type="gene ID" value="BRADI_3g09575v3"/>
</dbReference>
<protein>
    <submittedName>
        <fullName evidence="2 3">Uncharacterized protein</fullName>
    </submittedName>
</protein>
<evidence type="ECO:0000313" key="3">
    <source>
        <dbReference type="EnsemblPlants" id="PNT66280"/>
    </source>
</evidence>
<keyword evidence="4" id="KW-1185">Reference proteome</keyword>
<proteinExistence type="predicted"/>
<organism evidence="2">
    <name type="scientific">Brachypodium distachyon</name>
    <name type="common">Purple false brome</name>
    <name type="synonym">Trachynia distachya</name>
    <dbReference type="NCBI Taxonomy" id="15368"/>
    <lineage>
        <taxon>Eukaryota</taxon>
        <taxon>Viridiplantae</taxon>
        <taxon>Streptophyta</taxon>
        <taxon>Embryophyta</taxon>
        <taxon>Tracheophyta</taxon>
        <taxon>Spermatophyta</taxon>
        <taxon>Magnoliopsida</taxon>
        <taxon>Liliopsida</taxon>
        <taxon>Poales</taxon>
        <taxon>Poaceae</taxon>
        <taxon>BOP clade</taxon>
        <taxon>Pooideae</taxon>
        <taxon>Stipodae</taxon>
        <taxon>Brachypodieae</taxon>
        <taxon>Brachypodium</taxon>
    </lineage>
</organism>
<reference evidence="3" key="3">
    <citation type="submission" date="2018-08" db="UniProtKB">
        <authorList>
            <consortium name="EnsemblPlants"/>
        </authorList>
    </citation>
    <scope>IDENTIFICATION</scope>
    <source>
        <strain evidence="3">cv. Bd21</strain>
    </source>
</reference>
<evidence type="ECO:0000313" key="4">
    <source>
        <dbReference type="Proteomes" id="UP000008810"/>
    </source>
</evidence>
<accession>A0A2K2CW77</accession>
<dbReference type="EMBL" id="CM000882">
    <property type="protein sequence ID" value="PNT66280.1"/>
    <property type="molecule type" value="Genomic_DNA"/>
</dbReference>
<dbReference type="EnsemblPlants" id="PNT66280">
    <property type="protein sequence ID" value="PNT66280"/>
    <property type="gene ID" value="BRADI_3g09575v3"/>
</dbReference>
<feature type="region of interest" description="Disordered" evidence="1">
    <location>
        <begin position="50"/>
        <end position="88"/>
    </location>
</feature>
<sequence>MKIAATLRRWKIPTLEDYSSQRRDATGALPTSLEAYDDRRPYEVSWHVRQKDLVPDRSPSGTRSPSCQAPMPPCALGGRSRSSALGTQPAGRNCAVSCCLPCVLSGSSGTAIFSVTLVPRFSS</sequence>
<name>A0A2K2CW77_BRADI</name>
<reference evidence="2" key="2">
    <citation type="submission" date="2017-06" db="EMBL/GenBank/DDBJ databases">
        <title>WGS assembly of Brachypodium distachyon.</title>
        <authorList>
            <consortium name="The International Brachypodium Initiative"/>
            <person name="Lucas S."/>
            <person name="Harmon-Smith M."/>
            <person name="Lail K."/>
            <person name="Tice H."/>
            <person name="Grimwood J."/>
            <person name="Bruce D."/>
            <person name="Barry K."/>
            <person name="Shu S."/>
            <person name="Lindquist E."/>
            <person name="Wang M."/>
            <person name="Pitluck S."/>
            <person name="Vogel J.P."/>
            <person name="Garvin D.F."/>
            <person name="Mockler T.C."/>
            <person name="Schmutz J."/>
            <person name="Rokhsar D."/>
            <person name="Bevan M.W."/>
        </authorList>
    </citation>
    <scope>NUCLEOTIDE SEQUENCE</scope>
    <source>
        <strain evidence="2">Bd21</strain>
    </source>
</reference>
<dbReference type="Proteomes" id="UP000008810">
    <property type="component" value="Chromosome 3"/>
</dbReference>